<comment type="pathway">
    <text evidence="2">Carbohydrate degradation; glycolysis; D-glyceraldehyde 3-phosphate and glycerone phosphate from D-glucose: step 4/4.</text>
</comment>
<accession>A0ABR2M074</accession>
<name>A0ABR2M074_9ASPA</name>
<dbReference type="Gene3D" id="3.20.20.70">
    <property type="entry name" value="Aldolase class I"/>
    <property type="match status" value="1"/>
</dbReference>
<keyword evidence="8" id="KW-1185">Reference proteome</keyword>
<evidence type="ECO:0000313" key="7">
    <source>
        <dbReference type="EMBL" id="KAK8955891.1"/>
    </source>
</evidence>
<reference evidence="7 8" key="1">
    <citation type="journal article" date="2022" name="Nat. Plants">
        <title>Genomes of leafy and leafless Platanthera orchids illuminate the evolution of mycoheterotrophy.</title>
        <authorList>
            <person name="Li M.H."/>
            <person name="Liu K.W."/>
            <person name="Li Z."/>
            <person name="Lu H.C."/>
            <person name="Ye Q.L."/>
            <person name="Zhang D."/>
            <person name="Wang J.Y."/>
            <person name="Li Y.F."/>
            <person name="Zhong Z.M."/>
            <person name="Liu X."/>
            <person name="Yu X."/>
            <person name="Liu D.K."/>
            <person name="Tu X.D."/>
            <person name="Liu B."/>
            <person name="Hao Y."/>
            <person name="Liao X.Y."/>
            <person name="Jiang Y.T."/>
            <person name="Sun W.H."/>
            <person name="Chen J."/>
            <person name="Chen Y.Q."/>
            <person name="Ai Y."/>
            <person name="Zhai J.W."/>
            <person name="Wu S.S."/>
            <person name="Zhou Z."/>
            <person name="Hsiao Y.Y."/>
            <person name="Wu W.L."/>
            <person name="Chen Y.Y."/>
            <person name="Lin Y.F."/>
            <person name="Hsu J.L."/>
            <person name="Li C.Y."/>
            <person name="Wang Z.W."/>
            <person name="Zhao X."/>
            <person name="Zhong W.Y."/>
            <person name="Ma X.K."/>
            <person name="Ma L."/>
            <person name="Huang J."/>
            <person name="Chen G.Z."/>
            <person name="Huang M.Z."/>
            <person name="Huang L."/>
            <person name="Peng D.H."/>
            <person name="Luo Y.B."/>
            <person name="Zou S.Q."/>
            <person name="Chen S.P."/>
            <person name="Lan S."/>
            <person name="Tsai W.C."/>
            <person name="Van de Peer Y."/>
            <person name="Liu Z.J."/>
        </authorList>
    </citation>
    <scope>NUCLEOTIDE SEQUENCE [LARGE SCALE GENOMIC DNA]</scope>
    <source>
        <strain evidence="7">Lor288</strain>
    </source>
</reference>
<dbReference type="Pfam" id="PF00274">
    <property type="entry name" value="Glycolytic"/>
    <property type="match status" value="1"/>
</dbReference>
<evidence type="ECO:0000313" key="8">
    <source>
        <dbReference type="Proteomes" id="UP001412067"/>
    </source>
</evidence>
<dbReference type="SUPFAM" id="SSF51569">
    <property type="entry name" value="Aldolase"/>
    <property type="match status" value="1"/>
</dbReference>
<protein>
    <recommendedName>
        <fullName evidence="4">fructose-bisphosphate aldolase</fullName>
        <ecNumber evidence="4">4.1.2.13</ecNumber>
    </recommendedName>
</protein>
<proteinExistence type="inferred from homology"/>
<dbReference type="InterPro" id="IPR013785">
    <property type="entry name" value="Aldolase_TIM"/>
</dbReference>
<evidence type="ECO:0000256" key="4">
    <source>
        <dbReference type="ARBA" id="ARBA00013068"/>
    </source>
</evidence>
<evidence type="ECO:0000256" key="5">
    <source>
        <dbReference type="ARBA" id="ARBA00023152"/>
    </source>
</evidence>
<evidence type="ECO:0000256" key="6">
    <source>
        <dbReference type="ARBA" id="ARBA00023239"/>
    </source>
</evidence>
<sequence length="76" mass="8888">MGKKYQMIDAVVSYIDTPVKGILVADESIDTIHKWFTGIKVEKVEANCHTFRELLFRALETLLYLNEVIFFEETLY</sequence>
<keyword evidence="5" id="KW-0324">Glycolysis</keyword>
<evidence type="ECO:0000256" key="1">
    <source>
        <dbReference type="ARBA" id="ARBA00000441"/>
    </source>
</evidence>
<evidence type="ECO:0000256" key="2">
    <source>
        <dbReference type="ARBA" id="ARBA00004714"/>
    </source>
</evidence>
<dbReference type="EC" id="4.1.2.13" evidence="4"/>
<keyword evidence="6" id="KW-0456">Lyase</keyword>
<comment type="catalytic activity">
    <reaction evidence="1">
        <text>beta-D-fructose 1,6-bisphosphate = D-glyceraldehyde 3-phosphate + dihydroxyacetone phosphate</text>
        <dbReference type="Rhea" id="RHEA:14729"/>
        <dbReference type="ChEBI" id="CHEBI:32966"/>
        <dbReference type="ChEBI" id="CHEBI:57642"/>
        <dbReference type="ChEBI" id="CHEBI:59776"/>
        <dbReference type="EC" id="4.1.2.13"/>
    </reaction>
</comment>
<organism evidence="7 8">
    <name type="scientific">Platanthera guangdongensis</name>
    <dbReference type="NCBI Taxonomy" id="2320717"/>
    <lineage>
        <taxon>Eukaryota</taxon>
        <taxon>Viridiplantae</taxon>
        <taxon>Streptophyta</taxon>
        <taxon>Embryophyta</taxon>
        <taxon>Tracheophyta</taxon>
        <taxon>Spermatophyta</taxon>
        <taxon>Magnoliopsida</taxon>
        <taxon>Liliopsida</taxon>
        <taxon>Asparagales</taxon>
        <taxon>Orchidaceae</taxon>
        <taxon>Orchidoideae</taxon>
        <taxon>Orchideae</taxon>
        <taxon>Orchidinae</taxon>
        <taxon>Platanthera</taxon>
    </lineage>
</organism>
<evidence type="ECO:0000256" key="3">
    <source>
        <dbReference type="ARBA" id="ARBA00010387"/>
    </source>
</evidence>
<dbReference type="Proteomes" id="UP001412067">
    <property type="component" value="Unassembled WGS sequence"/>
</dbReference>
<comment type="similarity">
    <text evidence="3">Belongs to the class I fructose-bisphosphate aldolase family.</text>
</comment>
<comment type="caution">
    <text evidence="7">The sequence shown here is derived from an EMBL/GenBank/DDBJ whole genome shotgun (WGS) entry which is preliminary data.</text>
</comment>
<dbReference type="PANTHER" id="PTHR11627">
    <property type="entry name" value="FRUCTOSE-BISPHOSPHATE ALDOLASE"/>
    <property type="match status" value="1"/>
</dbReference>
<dbReference type="EMBL" id="JBBWWR010000013">
    <property type="protein sequence ID" value="KAK8955891.1"/>
    <property type="molecule type" value="Genomic_DNA"/>
</dbReference>
<gene>
    <name evidence="7" type="ORF">KSP40_PGU016338</name>
</gene>
<dbReference type="InterPro" id="IPR000741">
    <property type="entry name" value="FBA_I"/>
</dbReference>